<feature type="transmembrane region" description="Helical" evidence="5">
    <location>
        <begin position="27"/>
        <end position="56"/>
    </location>
</feature>
<dbReference type="InterPro" id="IPR000276">
    <property type="entry name" value="GPCR_Rhodpsn"/>
</dbReference>
<feature type="domain" description="G-protein coupled receptors family 1 profile" evidence="6">
    <location>
        <begin position="47"/>
        <end position="319"/>
    </location>
</feature>
<dbReference type="GO" id="GO:0008528">
    <property type="term" value="F:G protein-coupled peptide receptor activity"/>
    <property type="evidence" value="ECO:0007669"/>
    <property type="project" value="InterPro"/>
</dbReference>
<evidence type="ECO:0000313" key="7">
    <source>
        <dbReference type="EMBL" id="CAL1543378.1"/>
    </source>
</evidence>
<dbReference type="Pfam" id="PF10324">
    <property type="entry name" value="7TM_GPCR_Srw"/>
    <property type="match status" value="1"/>
</dbReference>
<feature type="transmembrane region" description="Helical" evidence="5">
    <location>
        <begin position="299"/>
        <end position="320"/>
    </location>
</feature>
<evidence type="ECO:0000313" key="8">
    <source>
        <dbReference type="Proteomes" id="UP001497497"/>
    </source>
</evidence>
<evidence type="ECO:0000256" key="4">
    <source>
        <dbReference type="ARBA" id="ARBA00023136"/>
    </source>
</evidence>
<feature type="non-terminal residue" evidence="7">
    <location>
        <position position="1"/>
    </location>
</feature>
<dbReference type="PANTHER" id="PTHR46641:SF2">
    <property type="entry name" value="FMRFAMIDE RECEPTOR"/>
    <property type="match status" value="1"/>
</dbReference>
<protein>
    <recommendedName>
        <fullName evidence="6">G-protein coupled receptors family 1 profile domain-containing protein</fullName>
    </recommendedName>
</protein>
<evidence type="ECO:0000256" key="5">
    <source>
        <dbReference type="SAM" id="Phobius"/>
    </source>
</evidence>
<dbReference type="Gene3D" id="1.20.1070.10">
    <property type="entry name" value="Rhodopsin 7-helix transmembrane proteins"/>
    <property type="match status" value="1"/>
</dbReference>
<accession>A0AAV2IAW5</accession>
<dbReference type="InterPro" id="IPR017452">
    <property type="entry name" value="GPCR_Rhodpsn_7TM"/>
</dbReference>
<dbReference type="PRINTS" id="PR00237">
    <property type="entry name" value="GPCRRHODOPSN"/>
</dbReference>
<evidence type="ECO:0000259" key="6">
    <source>
        <dbReference type="PROSITE" id="PS50262"/>
    </source>
</evidence>
<evidence type="ECO:0000256" key="3">
    <source>
        <dbReference type="ARBA" id="ARBA00022989"/>
    </source>
</evidence>
<dbReference type="AlphaFoldDB" id="A0AAV2IAW5"/>
<organism evidence="7 8">
    <name type="scientific">Lymnaea stagnalis</name>
    <name type="common">Great pond snail</name>
    <name type="synonym">Helix stagnalis</name>
    <dbReference type="NCBI Taxonomy" id="6523"/>
    <lineage>
        <taxon>Eukaryota</taxon>
        <taxon>Metazoa</taxon>
        <taxon>Spiralia</taxon>
        <taxon>Lophotrochozoa</taxon>
        <taxon>Mollusca</taxon>
        <taxon>Gastropoda</taxon>
        <taxon>Heterobranchia</taxon>
        <taxon>Euthyneura</taxon>
        <taxon>Panpulmonata</taxon>
        <taxon>Hygrophila</taxon>
        <taxon>Lymnaeoidea</taxon>
        <taxon>Lymnaeidae</taxon>
        <taxon>Lymnaea</taxon>
    </lineage>
</organism>
<comment type="caution">
    <text evidence="7">The sequence shown here is derived from an EMBL/GenBank/DDBJ whole genome shotgun (WGS) entry which is preliminary data.</text>
</comment>
<name>A0AAV2IAW5_LYMST</name>
<proteinExistence type="predicted"/>
<keyword evidence="2 5" id="KW-0812">Transmembrane</keyword>
<evidence type="ECO:0000256" key="2">
    <source>
        <dbReference type="ARBA" id="ARBA00022692"/>
    </source>
</evidence>
<dbReference type="EMBL" id="CAXITT010000544">
    <property type="protein sequence ID" value="CAL1543378.1"/>
    <property type="molecule type" value="Genomic_DNA"/>
</dbReference>
<dbReference type="GO" id="GO:0016020">
    <property type="term" value="C:membrane"/>
    <property type="evidence" value="ECO:0007669"/>
    <property type="project" value="UniProtKB-SubCell"/>
</dbReference>
<feature type="transmembrane region" description="Helical" evidence="5">
    <location>
        <begin position="68"/>
        <end position="93"/>
    </location>
</feature>
<sequence length="335" mass="37220">FNSLHFEVTTTSEAGMSGLLSDAVTRVLIIVNHVVLSSIVGILGTIANVINICVFVKQGLTNSMNASLFAMAVSELCSLVTLLWLNVCINPYISVVETSFVFTEILYLTAGWPHGCSARITSWITVYITAERCLSITLPLRIKRLVTPRRSAAILTLIYAVNILTLVPEYSTVYYDWKFYPARNKTMVGLAFRGNRPVTDGLTFAFHAGMSLCAFVCVIVFTSVLVNQLRRTSKWRRKSAPDQQQLGSLSTRDKKAVSLIILVALSLIVCYTPTVSLSVMSICLPGFSVVGKEANLFNAAWSFGFLFHAINSNVNIILYYKMSSKYREKFNQLFK</sequence>
<gene>
    <name evidence="7" type="ORF">GSLYS_00016912001</name>
</gene>
<keyword evidence="8" id="KW-1185">Reference proteome</keyword>
<dbReference type="Proteomes" id="UP001497497">
    <property type="component" value="Unassembled WGS sequence"/>
</dbReference>
<keyword evidence="3 5" id="KW-1133">Transmembrane helix</keyword>
<dbReference type="SUPFAM" id="SSF81321">
    <property type="entry name" value="Family A G protein-coupled receptor-like"/>
    <property type="match status" value="1"/>
</dbReference>
<feature type="transmembrane region" description="Helical" evidence="5">
    <location>
        <begin position="204"/>
        <end position="226"/>
    </location>
</feature>
<comment type="subcellular location">
    <subcellularLocation>
        <location evidence="1">Membrane</location>
    </subcellularLocation>
</comment>
<feature type="transmembrane region" description="Helical" evidence="5">
    <location>
        <begin position="151"/>
        <end position="171"/>
    </location>
</feature>
<reference evidence="7 8" key="1">
    <citation type="submission" date="2024-04" db="EMBL/GenBank/DDBJ databases">
        <authorList>
            <consortium name="Genoscope - CEA"/>
            <person name="William W."/>
        </authorList>
    </citation>
    <scope>NUCLEOTIDE SEQUENCE [LARGE SCALE GENOMIC DNA]</scope>
</reference>
<feature type="transmembrane region" description="Helical" evidence="5">
    <location>
        <begin position="259"/>
        <end position="287"/>
    </location>
</feature>
<dbReference type="InterPro" id="IPR019427">
    <property type="entry name" value="7TM_GPCR_serpentine_rcpt_Srw"/>
</dbReference>
<keyword evidence="4 5" id="KW-0472">Membrane</keyword>
<dbReference type="PROSITE" id="PS50262">
    <property type="entry name" value="G_PROTEIN_RECEP_F1_2"/>
    <property type="match status" value="1"/>
</dbReference>
<feature type="non-terminal residue" evidence="7">
    <location>
        <position position="335"/>
    </location>
</feature>
<dbReference type="PANTHER" id="PTHR46641">
    <property type="entry name" value="FMRFAMIDE RECEPTOR-RELATED"/>
    <property type="match status" value="1"/>
</dbReference>
<dbReference type="InterPro" id="IPR052954">
    <property type="entry name" value="GPCR-Ligand_Int"/>
</dbReference>
<evidence type="ECO:0000256" key="1">
    <source>
        <dbReference type="ARBA" id="ARBA00004370"/>
    </source>
</evidence>